<protein>
    <submittedName>
        <fullName evidence="1">Uncharacterized protein</fullName>
    </submittedName>
</protein>
<dbReference type="EMBL" id="JARKHS020018228">
    <property type="protein sequence ID" value="KAK8772498.1"/>
    <property type="molecule type" value="Genomic_DNA"/>
</dbReference>
<sequence>MAAEMVYGTTVRLPGEFFVPACTDISPPAYVEQLHLLFRHLHPVLTRPSTHQVFVSKDLATSPMSLGVEASSSLCSPLPTMTLIPSFSGACPSVGIQRLLSKKGLDSTGFSEAAGFGKKKRVWHPDPGDEEAVPTEGISFMREARVQVAQNSAHWLRHSPVLFQYEVKIEALRRRVV</sequence>
<dbReference type="Proteomes" id="UP001321473">
    <property type="component" value="Unassembled WGS sequence"/>
</dbReference>
<name>A0AAQ4ED22_AMBAM</name>
<organism evidence="1 2">
    <name type="scientific">Amblyomma americanum</name>
    <name type="common">Lone star tick</name>
    <dbReference type="NCBI Taxonomy" id="6943"/>
    <lineage>
        <taxon>Eukaryota</taxon>
        <taxon>Metazoa</taxon>
        <taxon>Ecdysozoa</taxon>
        <taxon>Arthropoda</taxon>
        <taxon>Chelicerata</taxon>
        <taxon>Arachnida</taxon>
        <taxon>Acari</taxon>
        <taxon>Parasitiformes</taxon>
        <taxon>Ixodida</taxon>
        <taxon>Ixodoidea</taxon>
        <taxon>Ixodidae</taxon>
        <taxon>Amblyomminae</taxon>
        <taxon>Amblyomma</taxon>
    </lineage>
</organism>
<gene>
    <name evidence="1" type="ORF">V5799_024258</name>
</gene>
<reference evidence="1 2" key="1">
    <citation type="journal article" date="2023" name="Arcadia Sci">
        <title>De novo assembly of a long-read Amblyomma americanum tick genome.</title>
        <authorList>
            <person name="Chou S."/>
            <person name="Poskanzer K.E."/>
            <person name="Rollins M."/>
            <person name="Thuy-Boun P.S."/>
        </authorList>
    </citation>
    <scope>NUCLEOTIDE SEQUENCE [LARGE SCALE GENOMIC DNA]</scope>
    <source>
        <strain evidence="1">F_SG_1</strain>
        <tissue evidence="1">Salivary glands</tissue>
    </source>
</reference>
<accession>A0AAQ4ED22</accession>
<dbReference type="AlphaFoldDB" id="A0AAQ4ED22"/>
<evidence type="ECO:0000313" key="2">
    <source>
        <dbReference type="Proteomes" id="UP001321473"/>
    </source>
</evidence>
<keyword evidence="2" id="KW-1185">Reference proteome</keyword>
<proteinExistence type="predicted"/>
<comment type="caution">
    <text evidence="1">The sequence shown here is derived from an EMBL/GenBank/DDBJ whole genome shotgun (WGS) entry which is preliminary data.</text>
</comment>
<evidence type="ECO:0000313" key="1">
    <source>
        <dbReference type="EMBL" id="KAK8772498.1"/>
    </source>
</evidence>